<gene>
    <name evidence="1" type="ORF">CAL13_10535</name>
</gene>
<keyword evidence="2" id="KW-1185">Reference proteome</keyword>
<proteinExistence type="predicted"/>
<sequence>MTGMGGTARLRPLRMTQRRKAMSAEPYDIARSAAMIIHVVLGSGVPVEDAIKALETAERMLREAYDAERGLAEEHALEYPALH</sequence>
<dbReference type="EMBL" id="CP021109">
    <property type="protein sequence ID" value="ARP86596.1"/>
    <property type="molecule type" value="Genomic_DNA"/>
</dbReference>
<protein>
    <submittedName>
        <fullName evidence="1">Uncharacterized protein</fullName>
    </submittedName>
</protein>
<evidence type="ECO:0000313" key="2">
    <source>
        <dbReference type="Proteomes" id="UP000194139"/>
    </source>
</evidence>
<name>A0A1W6YZV8_9BORD</name>
<accession>A0A1W6YZV8</accession>
<reference evidence="1 2" key="1">
    <citation type="submission" date="2017-05" db="EMBL/GenBank/DDBJ databases">
        <title>Complete and WGS of Bordetella genogroups.</title>
        <authorList>
            <person name="Spilker T."/>
            <person name="LiPuma J."/>
        </authorList>
    </citation>
    <scope>NUCLEOTIDE SEQUENCE [LARGE SCALE GENOMIC DNA]</scope>
    <source>
        <strain evidence="1 2">AU17164</strain>
    </source>
</reference>
<dbReference type="Proteomes" id="UP000194139">
    <property type="component" value="Chromosome"/>
</dbReference>
<evidence type="ECO:0000313" key="1">
    <source>
        <dbReference type="EMBL" id="ARP86596.1"/>
    </source>
</evidence>
<dbReference type="AlphaFoldDB" id="A0A1W6YZV8"/>
<organism evidence="1 2">
    <name type="scientific">Bordetella genomosp. 9</name>
    <dbReference type="NCBI Taxonomy" id="1416803"/>
    <lineage>
        <taxon>Bacteria</taxon>
        <taxon>Pseudomonadati</taxon>
        <taxon>Pseudomonadota</taxon>
        <taxon>Betaproteobacteria</taxon>
        <taxon>Burkholderiales</taxon>
        <taxon>Alcaligenaceae</taxon>
        <taxon>Bordetella</taxon>
    </lineage>
</organism>